<organism evidence="1 2">
    <name type="scientific">Pristionchus pacificus</name>
    <name type="common">Parasitic nematode worm</name>
    <dbReference type="NCBI Taxonomy" id="54126"/>
    <lineage>
        <taxon>Eukaryota</taxon>
        <taxon>Metazoa</taxon>
        <taxon>Ecdysozoa</taxon>
        <taxon>Nematoda</taxon>
        <taxon>Chromadorea</taxon>
        <taxon>Rhabditida</taxon>
        <taxon>Rhabditina</taxon>
        <taxon>Diplogasteromorpha</taxon>
        <taxon>Diplogasteroidea</taxon>
        <taxon>Neodiplogasteridae</taxon>
        <taxon>Pristionchus</taxon>
    </lineage>
</organism>
<dbReference type="EnsemblMetazoa" id="PPA42218.1">
    <property type="protein sequence ID" value="PPA42218.1"/>
    <property type="gene ID" value="WBGene00280587"/>
</dbReference>
<reference evidence="1" key="2">
    <citation type="submission" date="2022-06" db="UniProtKB">
        <authorList>
            <consortium name="EnsemblMetazoa"/>
        </authorList>
    </citation>
    <scope>IDENTIFICATION</scope>
    <source>
        <strain evidence="1">PS312</strain>
    </source>
</reference>
<dbReference type="Proteomes" id="UP000005239">
    <property type="component" value="Unassembled WGS sequence"/>
</dbReference>
<protein>
    <submittedName>
        <fullName evidence="1">Uncharacterized protein</fullName>
    </submittedName>
</protein>
<keyword evidence="2" id="KW-1185">Reference proteome</keyword>
<name>A0A2A6C0E7_PRIPA</name>
<evidence type="ECO:0000313" key="1">
    <source>
        <dbReference type="EnsemblMetazoa" id="PPA42218.1"/>
    </source>
</evidence>
<dbReference type="AlphaFoldDB" id="A0A2A6C0E7"/>
<evidence type="ECO:0000313" key="2">
    <source>
        <dbReference type="Proteomes" id="UP000005239"/>
    </source>
</evidence>
<reference evidence="2" key="1">
    <citation type="journal article" date="2008" name="Nat. Genet.">
        <title>The Pristionchus pacificus genome provides a unique perspective on nematode lifestyle and parasitism.</title>
        <authorList>
            <person name="Dieterich C."/>
            <person name="Clifton S.W."/>
            <person name="Schuster L.N."/>
            <person name="Chinwalla A."/>
            <person name="Delehaunty K."/>
            <person name="Dinkelacker I."/>
            <person name="Fulton L."/>
            <person name="Fulton R."/>
            <person name="Godfrey J."/>
            <person name="Minx P."/>
            <person name="Mitreva M."/>
            <person name="Roeseler W."/>
            <person name="Tian H."/>
            <person name="Witte H."/>
            <person name="Yang S.P."/>
            <person name="Wilson R.K."/>
            <person name="Sommer R.J."/>
        </authorList>
    </citation>
    <scope>NUCLEOTIDE SEQUENCE [LARGE SCALE GENOMIC DNA]</scope>
    <source>
        <strain evidence="2">PS312</strain>
    </source>
</reference>
<gene>
    <name evidence="1" type="primary">WBGene00280587</name>
</gene>
<sequence length="66" mass="7478">MDIPYRWFSMAGPVPLRGSPAIAPPLPSSATPEGKRGDYDHLNTDHEMRTAHVLHHIAHRRDGQRR</sequence>
<accession>A0A8R1Z149</accession>
<proteinExistence type="predicted"/>
<accession>A0A2A6C0E7</accession>